<dbReference type="UniPathway" id="UPA00392"/>
<keyword evidence="15" id="KW-1185">Reference proteome</keyword>
<evidence type="ECO:0000256" key="3">
    <source>
        <dbReference type="ARBA" id="ARBA00011245"/>
    </source>
</evidence>
<dbReference type="Proteomes" id="UP000036873">
    <property type="component" value="Unassembled WGS sequence"/>
</dbReference>
<evidence type="ECO:0000256" key="6">
    <source>
        <dbReference type="ARBA" id="ARBA00022691"/>
    </source>
</evidence>
<dbReference type="EMBL" id="LGYO01000001">
    <property type="protein sequence ID" value="KNZ43584.1"/>
    <property type="molecule type" value="Genomic_DNA"/>
</dbReference>
<dbReference type="InterPro" id="IPR036100">
    <property type="entry name" value="QueA_sf"/>
</dbReference>
<dbReference type="PANTHER" id="PTHR30307:SF0">
    <property type="entry name" value="S-ADENOSYLMETHIONINE:TRNA RIBOSYLTRANSFERASE-ISOMERASE"/>
    <property type="match status" value="1"/>
</dbReference>
<accession>A0A0L6U4X2</accession>
<dbReference type="STRING" id="52689.AKG39_00020"/>
<sequence length="341" mass="38441">MNKTDFHFDLPEDRIAQCPLEKRDDSRLMVLNRNKNTIEDRHFSDITDYLRPGDLLVMNNTKVLPGRLFGHREDTGGKVEILLLRHLSKTDWEIMVKPGKRARVGARIVFSADLKGEITGTREGGLRAISFEYTGIFEEIIHEIGLMPVPPYIHETLKDNNRYQTVYAKHEGSSAAPTAGLHFTPDLIEKIEAMGVETAEVTLHVGIGTFRPVKCDVIEDHHMHEEYYEISEATAKAIKRTKANGGRVIAVGTTSVRTLESNARLHGGEIKAYAGVTDIFIYPGYTWAVVDALITNFHLPESTLLMLVSAFYNREAVMGAYETAIDWGYRFFSFGDAMYIE</sequence>
<evidence type="ECO:0000256" key="9">
    <source>
        <dbReference type="ARBA" id="ARBA00061210"/>
    </source>
</evidence>
<keyword evidence="6 13" id="KW-0949">S-adenosyl-L-methionine</keyword>
<dbReference type="AlphaFoldDB" id="A0A0L6U4X2"/>
<dbReference type="NCBIfam" id="NF001140">
    <property type="entry name" value="PRK00147.1"/>
    <property type="match status" value="1"/>
</dbReference>
<comment type="caution">
    <text evidence="14">The sequence shown here is derived from an EMBL/GenBank/DDBJ whole genome shotgun (WGS) entry which is preliminary data.</text>
</comment>
<evidence type="ECO:0000256" key="13">
    <source>
        <dbReference type="HAMAP-Rule" id="MF_00113"/>
    </source>
</evidence>
<evidence type="ECO:0000256" key="4">
    <source>
        <dbReference type="ARBA" id="ARBA00022490"/>
    </source>
</evidence>
<dbReference type="SUPFAM" id="SSF111337">
    <property type="entry name" value="QueA-like"/>
    <property type="match status" value="1"/>
</dbReference>
<dbReference type="Pfam" id="PF02547">
    <property type="entry name" value="Queuosine_synth"/>
    <property type="match status" value="1"/>
</dbReference>
<evidence type="ECO:0000256" key="1">
    <source>
        <dbReference type="ARBA" id="ARBA00004496"/>
    </source>
</evidence>
<evidence type="ECO:0000256" key="12">
    <source>
        <dbReference type="ARBA" id="ARBA00076160"/>
    </source>
</evidence>
<proteinExistence type="inferred from homology"/>
<dbReference type="NCBIfam" id="TIGR00113">
    <property type="entry name" value="queA"/>
    <property type="match status" value="1"/>
</dbReference>
<evidence type="ECO:0000256" key="5">
    <source>
        <dbReference type="ARBA" id="ARBA00022679"/>
    </source>
</evidence>
<comment type="pathway">
    <text evidence="2 13">tRNA modification; tRNA-queuosine biosynthesis.</text>
</comment>
<evidence type="ECO:0000256" key="10">
    <source>
        <dbReference type="ARBA" id="ARBA00066503"/>
    </source>
</evidence>
<comment type="subunit">
    <text evidence="3 13">Monomer.</text>
</comment>
<dbReference type="FunFam" id="3.40.1780.10:FF:000001">
    <property type="entry name" value="S-adenosylmethionine:tRNA ribosyltransferase-isomerase"/>
    <property type="match status" value="1"/>
</dbReference>
<comment type="similarity">
    <text evidence="9 13">Belongs to the QueA family.</text>
</comment>
<dbReference type="PANTHER" id="PTHR30307">
    <property type="entry name" value="S-ADENOSYLMETHIONINE:TRNA RIBOSYLTRANSFERASE-ISOMERASE"/>
    <property type="match status" value="1"/>
</dbReference>
<keyword evidence="7 13" id="KW-0671">Queuosine biosynthesis</keyword>
<dbReference type="GO" id="GO:0008616">
    <property type="term" value="P:tRNA queuosine(34) biosynthetic process"/>
    <property type="evidence" value="ECO:0007669"/>
    <property type="project" value="UniProtKB-UniRule"/>
</dbReference>
<keyword evidence="4 13" id="KW-0963">Cytoplasm</keyword>
<dbReference type="Gene3D" id="3.40.1780.10">
    <property type="entry name" value="QueA-like"/>
    <property type="match status" value="1"/>
</dbReference>
<dbReference type="InterPro" id="IPR003699">
    <property type="entry name" value="QueA"/>
</dbReference>
<dbReference type="InterPro" id="IPR042118">
    <property type="entry name" value="QueA_dom1"/>
</dbReference>
<protein>
    <recommendedName>
        <fullName evidence="11 13">S-adenosylmethionine:tRNA ribosyltransferase-isomerase</fullName>
        <ecNumber evidence="10 13">2.4.99.17</ecNumber>
    </recommendedName>
    <alternativeName>
        <fullName evidence="12 13">Queuosine biosynthesis protein QueA</fullName>
    </alternativeName>
</protein>
<reference evidence="15" key="1">
    <citation type="submission" date="2015-07" db="EMBL/GenBank/DDBJ databases">
        <title>Draft genome sequence of Acetobacterium bakii DSM 8293, a potential psychrophilic chemical producer through syngas fermentation.</title>
        <authorList>
            <person name="Song Y."/>
            <person name="Hwang S."/>
            <person name="Cho B.-K."/>
        </authorList>
    </citation>
    <scope>NUCLEOTIDE SEQUENCE [LARGE SCALE GENOMIC DNA]</scope>
    <source>
        <strain evidence="15">DSM 8239</strain>
    </source>
</reference>
<gene>
    <name evidence="13" type="primary">queA</name>
    <name evidence="14" type="ORF">AKG39_00020</name>
</gene>
<dbReference type="EC" id="2.4.99.17" evidence="10 13"/>
<dbReference type="GO" id="GO:0005737">
    <property type="term" value="C:cytoplasm"/>
    <property type="evidence" value="ECO:0007669"/>
    <property type="project" value="UniProtKB-SubCell"/>
</dbReference>
<evidence type="ECO:0000256" key="7">
    <source>
        <dbReference type="ARBA" id="ARBA00022785"/>
    </source>
</evidence>
<name>A0A0L6U4X2_9FIRM</name>
<dbReference type="HAMAP" id="MF_00113">
    <property type="entry name" value="QueA"/>
    <property type="match status" value="1"/>
</dbReference>
<dbReference type="Gene3D" id="2.40.10.240">
    <property type="entry name" value="QueA-like"/>
    <property type="match status" value="1"/>
</dbReference>
<dbReference type="InterPro" id="IPR042119">
    <property type="entry name" value="QueA_dom2"/>
</dbReference>
<dbReference type="FunFam" id="2.40.10.240:FF:000002">
    <property type="entry name" value="S-adenosylmethionine:tRNA ribosyltransferase-isomerase"/>
    <property type="match status" value="1"/>
</dbReference>
<comment type="function">
    <text evidence="13">Transfers and isomerizes the ribose moiety from AdoMet to the 7-aminomethyl group of 7-deazaguanine (preQ1-tRNA) to give epoxyqueuosine (oQ-tRNA).</text>
</comment>
<dbReference type="RefSeq" id="WP_050738308.1">
    <property type="nucleotide sequence ID" value="NZ_LGYO01000001.1"/>
</dbReference>
<dbReference type="PATRIC" id="fig|52689.4.peg.4"/>
<evidence type="ECO:0000256" key="2">
    <source>
        <dbReference type="ARBA" id="ARBA00004691"/>
    </source>
</evidence>
<dbReference type="GO" id="GO:0051075">
    <property type="term" value="F:S-adenosylmethionine:tRNA ribosyltransferase-isomerase activity"/>
    <property type="evidence" value="ECO:0007669"/>
    <property type="project" value="UniProtKB-EC"/>
</dbReference>
<evidence type="ECO:0000256" key="8">
    <source>
        <dbReference type="ARBA" id="ARBA00052751"/>
    </source>
</evidence>
<evidence type="ECO:0000256" key="11">
    <source>
        <dbReference type="ARBA" id="ARBA00069325"/>
    </source>
</evidence>
<organism evidence="14 15">
    <name type="scientific">Acetobacterium bakii</name>
    <dbReference type="NCBI Taxonomy" id="52689"/>
    <lineage>
        <taxon>Bacteria</taxon>
        <taxon>Bacillati</taxon>
        <taxon>Bacillota</taxon>
        <taxon>Clostridia</taxon>
        <taxon>Eubacteriales</taxon>
        <taxon>Eubacteriaceae</taxon>
        <taxon>Acetobacterium</taxon>
    </lineage>
</organism>
<evidence type="ECO:0000313" key="15">
    <source>
        <dbReference type="Proteomes" id="UP000036873"/>
    </source>
</evidence>
<evidence type="ECO:0000313" key="14">
    <source>
        <dbReference type="EMBL" id="KNZ43584.1"/>
    </source>
</evidence>
<comment type="catalytic activity">
    <reaction evidence="8 13">
        <text>7-aminomethyl-7-carbaguanosine(34) in tRNA + S-adenosyl-L-methionine = epoxyqueuosine(34) in tRNA + adenine + L-methionine + 2 H(+)</text>
        <dbReference type="Rhea" id="RHEA:32155"/>
        <dbReference type="Rhea" id="RHEA-COMP:10342"/>
        <dbReference type="Rhea" id="RHEA-COMP:18582"/>
        <dbReference type="ChEBI" id="CHEBI:15378"/>
        <dbReference type="ChEBI" id="CHEBI:16708"/>
        <dbReference type="ChEBI" id="CHEBI:57844"/>
        <dbReference type="ChEBI" id="CHEBI:59789"/>
        <dbReference type="ChEBI" id="CHEBI:82833"/>
        <dbReference type="ChEBI" id="CHEBI:194443"/>
        <dbReference type="EC" id="2.4.99.17"/>
    </reaction>
</comment>
<keyword evidence="5 13" id="KW-0808">Transferase</keyword>
<dbReference type="OrthoDB" id="9805933at2"/>
<comment type="subcellular location">
    <subcellularLocation>
        <location evidence="1 13">Cytoplasm</location>
    </subcellularLocation>
</comment>